<dbReference type="GO" id="GO:0051233">
    <property type="term" value="C:spindle midzone"/>
    <property type="evidence" value="ECO:0007669"/>
    <property type="project" value="TreeGrafter"/>
</dbReference>
<keyword evidence="8" id="KW-0131">Cell cycle</keyword>
<comment type="similarity">
    <text evidence="3">Belongs to the borealin family.</text>
</comment>
<dbReference type="Gene3D" id="6.10.250.1900">
    <property type="match status" value="1"/>
</dbReference>
<dbReference type="InterPro" id="IPR018851">
    <property type="entry name" value="Borealin_N"/>
</dbReference>
<name>A0A9W2YDE5_BIOGL</name>
<dbReference type="Pfam" id="PF10512">
    <property type="entry name" value="Borealin"/>
    <property type="match status" value="1"/>
</dbReference>
<dbReference type="GO" id="GO:0000775">
    <property type="term" value="C:chromosome, centromeric region"/>
    <property type="evidence" value="ECO:0007669"/>
    <property type="project" value="UniProtKB-SubCell"/>
</dbReference>
<evidence type="ECO:0000256" key="7">
    <source>
        <dbReference type="ARBA" id="ARBA00023242"/>
    </source>
</evidence>
<evidence type="ECO:0000256" key="6">
    <source>
        <dbReference type="ARBA" id="ARBA00022776"/>
    </source>
</evidence>
<keyword evidence="13" id="KW-1185">Reference proteome</keyword>
<feature type="region of interest" description="Disordered" evidence="10">
    <location>
        <begin position="134"/>
        <end position="178"/>
    </location>
</feature>
<evidence type="ECO:0000259" key="12">
    <source>
        <dbReference type="Pfam" id="PF10512"/>
    </source>
</evidence>
<protein>
    <submittedName>
        <fullName evidence="14">Borealin-like</fullName>
    </submittedName>
</protein>
<dbReference type="InterPro" id="IPR046466">
    <property type="entry name" value="Borealin_C"/>
</dbReference>
<dbReference type="OrthoDB" id="6360905at2759"/>
<evidence type="ECO:0000259" key="11">
    <source>
        <dbReference type="Pfam" id="PF10444"/>
    </source>
</evidence>
<evidence type="ECO:0000256" key="10">
    <source>
        <dbReference type="SAM" id="MobiDB-lite"/>
    </source>
</evidence>
<dbReference type="GeneID" id="129921790"/>
<dbReference type="InterPro" id="IPR018867">
    <property type="entry name" value="Cell_div_borealin"/>
</dbReference>
<proteinExistence type="inferred from homology"/>
<evidence type="ECO:0000256" key="3">
    <source>
        <dbReference type="ARBA" id="ARBA00009914"/>
    </source>
</evidence>
<keyword evidence="9" id="KW-0137">Centromere</keyword>
<evidence type="ECO:0000256" key="1">
    <source>
        <dbReference type="ARBA" id="ARBA00004123"/>
    </source>
</evidence>
<dbReference type="PANTHER" id="PTHR16040">
    <property type="entry name" value="AUSTRALIN, ISOFORM A-RELATED"/>
    <property type="match status" value="1"/>
</dbReference>
<feature type="domain" description="Borealin C-terminal" evidence="12">
    <location>
        <begin position="164"/>
        <end position="223"/>
    </location>
</feature>
<sequence>MPRKRTTRIKIASQSQPSKNIPLAQDLSITDKNEQLKVFLKDYDCKVKNTLQDLEKKKTAIIKFINARFEEQILNLPAVVANMTLKEYAEAGGTEEAVIKLKNTTRRQMLDELSWAGAMKSMKTEESGLSIISEEDSEGNEASTKTFKAKNKSKKGTMLPPTSRATRSKLTTPCNSTTRSVWGQTPLITPKFNPYLPITPENERDIKPGERLMSLAGSPVRQLGKRQPTVCIEDVNKTEFAAGLADIGIDLTPGRAEKILELVSTKLMKK</sequence>
<dbReference type="Pfam" id="PF10444">
    <property type="entry name" value="Nbl1_Borealin_N"/>
    <property type="match status" value="1"/>
</dbReference>
<organism evidence="13 14">
    <name type="scientific">Biomphalaria glabrata</name>
    <name type="common">Bloodfluke planorb</name>
    <name type="synonym">Freshwater snail</name>
    <dbReference type="NCBI Taxonomy" id="6526"/>
    <lineage>
        <taxon>Eukaryota</taxon>
        <taxon>Metazoa</taxon>
        <taxon>Spiralia</taxon>
        <taxon>Lophotrochozoa</taxon>
        <taxon>Mollusca</taxon>
        <taxon>Gastropoda</taxon>
        <taxon>Heterobranchia</taxon>
        <taxon>Euthyneura</taxon>
        <taxon>Panpulmonata</taxon>
        <taxon>Hygrophila</taxon>
        <taxon>Lymnaeoidea</taxon>
        <taxon>Planorbidae</taxon>
        <taxon>Biomphalaria</taxon>
    </lineage>
</organism>
<keyword evidence="4" id="KW-0158">Chromosome</keyword>
<evidence type="ECO:0000256" key="4">
    <source>
        <dbReference type="ARBA" id="ARBA00022454"/>
    </source>
</evidence>
<dbReference type="OMA" id="DMNWLEY"/>
<evidence type="ECO:0000256" key="9">
    <source>
        <dbReference type="ARBA" id="ARBA00023328"/>
    </source>
</evidence>
<dbReference type="GO" id="GO:0051301">
    <property type="term" value="P:cell division"/>
    <property type="evidence" value="ECO:0007669"/>
    <property type="project" value="UniProtKB-KW"/>
</dbReference>
<feature type="domain" description="Borealin N-terminal" evidence="11">
    <location>
        <begin position="35"/>
        <end position="90"/>
    </location>
</feature>
<dbReference type="Proteomes" id="UP001165740">
    <property type="component" value="Chromosome 11"/>
</dbReference>
<reference evidence="14" key="1">
    <citation type="submission" date="2025-08" db="UniProtKB">
        <authorList>
            <consortium name="RefSeq"/>
        </authorList>
    </citation>
    <scope>IDENTIFICATION</scope>
</reference>
<keyword evidence="5" id="KW-0132">Cell division</keyword>
<dbReference type="GO" id="GO:0032133">
    <property type="term" value="C:chromosome passenger complex"/>
    <property type="evidence" value="ECO:0007669"/>
    <property type="project" value="TreeGrafter"/>
</dbReference>
<dbReference type="AlphaFoldDB" id="A0A9W2YDE5"/>
<evidence type="ECO:0000256" key="8">
    <source>
        <dbReference type="ARBA" id="ARBA00023306"/>
    </source>
</evidence>
<evidence type="ECO:0000313" key="14">
    <source>
        <dbReference type="RefSeq" id="XP_055860620.1"/>
    </source>
</evidence>
<keyword evidence="7" id="KW-0539">Nucleus</keyword>
<keyword evidence="6" id="KW-0498">Mitosis</keyword>
<dbReference type="GO" id="GO:0000070">
    <property type="term" value="P:mitotic sister chromatid segregation"/>
    <property type="evidence" value="ECO:0007669"/>
    <property type="project" value="TreeGrafter"/>
</dbReference>
<dbReference type="GO" id="GO:0005634">
    <property type="term" value="C:nucleus"/>
    <property type="evidence" value="ECO:0007669"/>
    <property type="project" value="UniProtKB-SubCell"/>
</dbReference>
<dbReference type="RefSeq" id="XP_055860620.1">
    <property type="nucleotide sequence ID" value="XM_056004645.1"/>
</dbReference>
<comment type="subcellular location">
    <subcellularLocation>
        <location evidence="2">Chromosome</location>
        <location evidence="2">Centromere</location>
    </subcellularLocation>
    <subcellularLocation>
        <location evidence="1">Nucleus</location>
    </subcellularLocation>
</comment>
<gene>
    <name evidence="14" type="primary">LOC129921790</name>
</gene>
<evidence type="ECO:0000256" key="5">
    <source>
        <dbReference type="ARBA" id="ARBA00022618"/>
    </source>
</evidence>
<dbReference type="PANTHER" id="PTHR16040:SF7">
    <property type="entry name" value="AUSTRALIN, ISOFORM A-RELATED"/>
    <property type="match status" value="1"/>
</dbReference>
<evidence type="ECO:0000313" key="13">
    <source>
        <dbReference type="Proteomes" id="UP001165740"/>
    </source>
</evidence>
<evidence type="ECO:0000256" key="2">
    <source>
        <dbReference type="ARBA" id="ARBA00004584"/>
    </source>
</evidence>
<feature type="compositionally biased region" description="Polar residues" evidence="10">
    <location>
        <begin position="163"/>
        <end position="178"/>
    </location>
</feature>
<accession>A0A9W2YDE5</accession>